<dbReference type="EMBL" id="JABAGJ010000010">
    <property type="protein sequence ID" value="NMF02995.1"/>
    <property type="molecule type" value="Genomic_DNA"/>
</dbReference>
<gene>
    <name evidence="1" type="ORF">HF843_07445</name>
</gene>
<accession>A0A848CZ32</accession>
<evidence type="ECO:0000313" key="1">
    <source>
        <dbReference type="EMBL" id="NMF02995.1"/>
    </source>
</evidence>
<proteinExistence type="predicted"/>
<name>A0A848CZ32_9BIFI</name>
<protein>
    <recommendedName>
        <fullName evidence="3">Bacteriophage abortive infection AbiH</fullName>
    </recommendedName>
</protein>
<dbReference type="Proteomes" id="UP000583419">
    <property type="component" value="Unassembled WGS sequence"/>
</dbReference>
<dbReference type="AlphaFoldDB" id="A0A848CZ32"/>
<evidence type="ECO:0008006" key="3">
    <source>
        <dbReference type="Google" id="ProtNLM"/>
    </source>
</evidence>
<sequence>MTVAVLPSNPPTLDKTFNQLIIIGNGFDLACGLESSYQAFFKNRFADLQLNNYSDYENFASDSTKIPHKNVWDLIFLFEKNHSLSRWGEIVEWQDVEKVISRWLAPDGEPSIRTILELLTESGTNSVKVFPKKTTQNTKMFQQY</sequence>
<evidence type="ECO:0000313" key="2">
    <source>
        <dbReference type="Proteomes" id="UP000583419"/>
    </source>
</evidence>
<reference evidence="1 2" key="1">
    <citation type="submission" date="2020-04" db="EMBL/GenBank/DDBJ databases">
        <authorList>
            <person name="Hitch T.C.A."/>
            <person name="Wylensek D."/>
            <person name="Clavel T."/>
        </authorList>
    </citation>
    <scope>NUCLEOTIDE SEQUENCE [LARGE SCALE GENOMIC DNA]</scope>
    <source>
        <strain evidence="1 2">WCA-130-P53-4B</strain>
    </source>
</reference>
<organism evidence="1 2">
    <name type="scientific">Bifidobacterium boum</name>
    <dbReference type="NCBI Taxonomy" id="78343"/>
    <lineage>
        <taxon>Bacteria</taxon>
        <taxon>Bacillati</taxon>
        <taxon>Actinomycetota</taxon>
        <taxon>Actinomycetes</taxon>
        <taxon>Bifidobacteriales</taxon>
        <taxon>Bifidobacteriaceae</taxon>
        <taxon>Bifidobacterium</taxon>
    </lineage>
</organism>
<dbReference type="RefSeq" id="WP_168973958.1">
    <property type="nucleotide sequence ID" value="NZ_JABAGJ010000010.1"/>
</dbReference>
<comment type="caution">
    <text evidence="1">The sequence shown here is derived from an EMBL/GenBank/DDBJ whole genome shotgun (WGS) entry which is preliminary data.</text>
</comment>